<accession>A0A0R2EJV1</accession>
<evidence type="ECO:0000256" key="2">
    <source>
        <dbReference type="ARBA" id="ARBA00005417"/>
    </source>
</evidence>
<dbReference type="InterPro" id="IPR003593">
    <property type="entry name" value="AAA+_ATPase"/>
</dbReference>
<dbReference type="InterPro" id="IPR003439">
    <property type="entry name" value="ABC_transporter-like_ATP-bd"/>
</dbReference>
<comment type="subcellular location">
    <subcellularLocation>
        <location evidence="1">Cell membrane</location>
        <topology evidence="1">Peripheral membrane protein</topology>
    </subcellularLocation>
</comment>
<sequence>MATVSVNQLSFAYPSNDDANVDAQLTLDQLSTEFPTGQFSLLTGPSGSGKSTLLKLISGLYPQFAGHQVAGEITLDGQPVDQIDAEHRAAMVAMMFQNPNEQFAMDTVENELIFTLENQQVAPSEMADRVDHALTYVGIDDLRHRQLNSLSGGEKQKVALAVIVVMATDTILLDEPFASVDPDARQVLLAKLSQLQREEHKTIIIADHDLEDYAPLVDQMYLLNAGGTELTHLSSTEASDRLNQFTRETVTETSLALPKPEDEQALITLDHLHLQAGERVLLDQPDFKFYQNRVTLLTGLNGSGKSTLLTAIAKLRRYDGSIKLADKEVSKLRPKPLYRQLGLVFQDASQQFLNVTVAEELDLSLKNSQQADYFRDKLDGFLTELHLDGLQEQVVYSLSGGQKKKLQILEMLMMATPVLLFDEPFTGLDFTSLQQILQLMKQVVRDCHQTYIIVSHQLFGIDTLIDYHVALADQQLQYVGRLAQ</sequence>
<keyword evidence="4" id="KW-1003">Cell membrane</keyword>
<proteinExistence type="inferred from homology"/>
<dbReference type="Proteomes" id="UP000051442">
    <property type="component" value="Unassembled WGS sequence"/>
</dbReference>
<reference evidence="10 11" key="1">
    <citation type="journal article" date="2015" name="Genome Announc.">
        <title>Expanding the biotechnology potential of lactobacilli through comparative genomics of 213 strains and associated genera.</title>
        <authorList>
            <person name="Sun Z."/>
            <person name="Harris H.M."/>
            <person name="McCann A."/>
            <person name="Guo C."/>
            <person name="Argimon S."/>
            <person name="Zhang W."/>
            <person name="Yang X."/>
            <person name="Jeffery I.B."/>
            <person name="Cooney J.C."/>
            <person name="Kagawa T.F."/>
            <person name="Liu W."/>
            <person name="Song Y."/>
            <person name="Salvetti E."/>
            <person name="Wrobel A."/>
            <person name="Rasinkangas P."/>
            <person name="Parkhill J."/>
            <person name="Rea M.C."/>
            <person name="O'Sullivan O."/>
            <person name="Ritari J."/>
            <person name="Douillard F.P."/>
            <person name="Paul Ross R."/>
            <person name="Yang R."/>
            <person name="Briner A.E."/>
            <person name="Felis G.E."/>
            <person name="de Vos W.M."/>
            <person name="Barrangou R."/>
            <person name="Klaenhammer T.R."/>
            <person name="Caufield P.W."/>
            <person name="Cui Y."/>
            <person name="Zhang H."/>
            <person name="O'Toole P.W."/>
        </authorList>
    </citation>
    <scope>NUCLEOTIDE SEQUENCE [LARGE SCALE GENOMIC DNA]</scope>
    <source>
        <strain evidence="10 11">DSM 23365</strain>
    </source>
</reference>
<dbReference type="OrthoDB" id="501320at2"/>
<dbReference type="InterPro" id="IPR050095">
    <property type="entry name" value="ECF_ABC_transporter_ATP-bd"/>
</dbReference>
<keyword evidence="11" id="KW-1185">Reference proteome</keyword>
<dbReference type="EMBL" id="AYZM01000178">
    <property type="protein sequence ID" value="KRN15499.1"/>
    <property type="molecule type" value="Genomic_DNA"/>
</dbReference>
<evidence type="ECO:0000256" key="7">
    <source>
        <dbReference type="ARBA" id="ARBA00022967"/>
    </source>
</evidence>
<keyword evidence="6 10" id="KW-0067">ATP-binding</keyword>
<dbReference type="GO" id="GO:0042626">
    <property type="term" value="F:ATPase-coupled transmembrane transporter activity"/>
    <property type="evidence" value="ECO:0007669"/>
    <property type="project" value="TreeGrafter"/>
</dbReference>
<dbReference type="PROSITE" id="PS00211">
    <property type="entry name" value="ABC_TRANSPORTER_1"/>
    <property type="match status" value="2"/>
</dbReference>
<comment type="caution">
    <text evidence="10">The sequence shown here is derived from an EMBL/GenBank/DDBJ whole genome shotgun (WGS) entry which is preliminary data.</text>
</comment>
<dbReference type="Gene3D" id="3.40.50.300">
    <property type="entry name" value="P-loop containing nucleotide triphosphate hydrolases"/>
    <property type="match status" value="2"/>
</dbReference>
<evidence type="ECO:0000256" key="6">
    <source>
        <dbReference type="ARBA" id="ARBA00022840"/>
    </source>
</evidence>
<keyword evidence="5" id="KW-0547">Nucleotide-binding</keyword>
<dbReference type="InterPro" id="IPR027417">
    <property type="entry name" value="P-loop_NTPase"/>
</dbReference>
<evidence type="ECO:0000256" key="5">
    <source>
        <dbReference type="ARBA" id="ARBA00022741"/>
    </source>
</evidence>
<evidence type="ECO:0000256" key="4">
    <source>
        <dbReference type="ARBA" id="ARBA00022475"/>
    </source>
</evidence>
<evidence type="ECO:0000256" key="3">
    <source>
        <dbReference type="ARBA" id="ARBA00022448"/>
    </source>
</evidence>
<keyword evidence="3" id="KW-0813">Transport</keyword>
<dbReference type="SMART" id="SM00382">
    <property type="entry name" value="AAA"/>
    <property type="match status" value="2"/>
</dbReference>
<keyword evidence="8" id="KW-0472">Membrane</keyword>
<gene>
    <name evidence="10" type="ORF">FD14_GL002838</name>
</gene>
<dbReference type="GO" id="GO:0005524">
    <property type="term" value="F:ATP binding"/>
    <property type="evidence" value="ECO:0007669"/>
    <property type="project" value="UniProtKB-KW"/>
</dbReference>
<dbReference type="InterPro" id="IPR015856">
    <property type="entry name" value="ABC_transpr_CbiO/EcfA_su"/>
</dbReference>
<dbReference type="RefSeq" id="WP_054733718.1">
    <property type="nucleotide sequence ID" value="NZ_AYZM01000178.1"/>
</dbReference>
<dbReference type="PATRIC" id="fig|1423804.4.peg.3056"/>
<feature type="domain" description="ABC transporter" evidence="9">
    <location>
        <begin position="267"/>
        <end position="484"/>
    </location>
</feature>
<dbReference type="InterPro" id="IPR017871">
    <property type="entry name" value="ABC_transporter-like_CS"/>
</dbReference>
<dbReference type="PROSITE" id="PS50893">
    <property type="entry name" value="ABC_TRANSPORTER_2"/>
    <property type="match status" value="2"/>
</dbReference>
<evidence type="ECO:0000256" key="8">
    <source>
        <dbReference type="ARBA" id="ARBA00023136"/>
    </source>
</evidence>
<evidence type="ECO:0000259" key="9">
    <source>
        <dbReference type="PROSITE" id="PS50893"/>
    </source>
</evidence>
<dbReference type="GO" id="GO:0016887">
    <property type="term" value="F:ATP hydrolysis activity"/>
    <property type="evidence" value="ECO:0007669"/>
    <property type="project" value="InterPro"/>
</dbReference>
<dbReference type="Pfam" id="PF00005">
    <property type="entry name" value="ABC_tran"/>
    <property type="match status" value="2"/>
</dbReference>
<evidence type="ECO:0000313" key="10">
    <source>
        <dbReference type="EMBL" id="KRN15499.1"/>
    </source>
</evidence>
<evidence type="ECO:0000256" key="1">
    <source>
        <dbReference type="ARBA" id="ARBA00004202"/>
    </source>
</evidence>
<keyword evidence="7" id="KW-1278">Translocase</keyword>
<dbReference type="CDD" id="cd03225">
    <property type="entry name" value="ABC_cobalt_CbiO_domain1"/>
    <property type="match status" value="2"/>
</dbReference>
<name>A0A0R2EJV1_9LACO</name>
<protein>
    <submittedName>
        <fullName evidence="10">ABC transporter, ATP-binding protein</fullName>
    </submittedName>
</protein>
<dbReference type="AlphaFoldDB" id="A0A0R2EJV1"/>
<dbReference type="STRING" id="1423804.FD14_GL002838"/>
<comment type="similarity">
    <text evidence="2">Belongs to the ABC transporter superfamily.</text>
</comment>
<dbReference type="SUPFAM" id="SSF52540">
    <property type="entry name" value="P-loop containing nucleoside triphosphate hydrolases"/>
    <property type="match status" value="2"/>
</dbReference>
<dbReference type="GO" id="GO:0043190">
    <property type="term" value="C:ATP-binding cassette (ABC) transporter complex"/>
    <property type="evidence" value="ECO:0007669"/>
    <property type="project" value="TreeGrafter"/>
</dbReference>
<dbReference type="PANTHER" id="PTHR43553">
    <property type="entry name" value="HEAVY METAL TRANSPORTER"/>
    <property type="match status" value="1"/>
</dbReference>
<evidence type="ECO:0000313" key="11">
    <source>
        <dbReference type="Proteomes" id="UP000051442"/>
    </source>
</evidence>
<feature type="domain" description="ABC transporter" evidence="9">
    <location>
        <begin position="4"/>
        <end position="250"/>
    </location>
</feature>
<organism evidence="10 11">
    <name type="scientific">Secundilactobacillus similis DSM 23365 = JCM 2765</name>
    <dbReference type="NCBI Taxonomy" id="1423804"/>
    <lineage>
        <taxon>Bacteria</taxon>
        <taxon>Bacillati</taxon>
        <taxon>Bacillota</taxon>
        <taxon>Bacilli</taxon>
        <taxon>Lactobacillales</taxon>
        <taxon>Lactobacillaceae</taxon>
        <taxon>Secundilactobacillus</taxon>
    </lineage>
</organism>